<evidence type="ECO:0000256" key="4">
    <source>
        <dbReference type="ARBA" id="ARBA00022538"/>
    </source>
</evidence>
<evidence type="ECO:0000256" key="6">
    <source>
        <dbReference type="ARBA" id="ARBA00022958"/>
    </source>
</evidence>
<feature type="transmembrane region" description="Helical" evidence="10">
    <location>
        <begin position="531"/>
        <end position="551"/>
    </location>
</feature>
<dbReference type="FunCoup" id="A0A4S2MQH6">
    <property type="interactions" value="15"/>
</dbReference>
<dbReference type="InterPro" id="IPR004773">
    <property type="entry name" value="K/Na_transp_Trk1/HKT1"/>
</dbReference>
<keyword evidence="13" id="KW-1185">Reference proteome</keyword>
<feature type="transmembrane region" description="Helical" evidence="10">
    <location>
        <begin position="401"/>
        <end position="421"/>
    </location>
</feature>
<dbReference type="PANTHER" id="PTHR31064">
    <property type="entry name" value="POTASSIUM TRANSPORT PROTEIN DDB_G0292412-RELATED"/>
    <property type="match status" value="1"/>
</dbReference>
<sequence length="796" mass="88738">MAPVEHEAPTSSWKKRLNFITLHYAYIIAMTFLGSIVLYPKKNMAYIDALFFGSGASTQSGLNTVDVNTIFTYQQIIIYLIPMVTTPIFVNTIVVMVRLYWFEKRLQHVVALSRHPSKAATMSRSRTAENQNSDSHAERGIRGRDIRVLHENRENGDTHTPPIAGPDGVMNMHQSVSPHTISPNTSRPPSVEPPTVAGGNGTKTSQESSDTEVATPRGPNIHFDLATIKSRENRSDMDTHIAFVENQRMASNGRALYIPGPREAENGQRPTEVDDDNPLQQTTTKDDGNARTGHVPTRSFSMGAATTNASMNLRNRKFPTMDRILPTATTALTSAFSVGTAPQKAFRPFSRATTVEPPEMPYLSYKPTLGRNSNFLDLSDEERDELGGIEYRSLKLLVKILLGYYLIFHVFGVICLLPWILNKPEYREKLANFGVGPTWWAFFSAQTAFNDVGFTLTPDSMISFQTAVWPLIAMTFLIVIGNTGFPCLLRFIIWALFKLVPDTSSTKECLNFLLDHPRRCFTLLFPRRETWVLFWVLIILNAADVILFIVLDLNDVDVQKIAVGYRIIDALFQAASTRTAGLAVVNIADLHPAVQVSYMIMMYISIFPIAISVRRTNVYEEQALGVYSEPDDDNVGDSPASYIGMHLRKQLSFDIWYIFVGLFIICIAEGSHIESREDYTFTIFSILFEVVSAYGTVGLSLGHPSVNTSFSGKFSVVSKLVIIATQIRGRHRAMPYELDRAILLPKEQRDTDMASLRRRASSLSIQRPSMGAQQQQGGAGAGMGGMQRVQSQAVVD</sequence>
<dbReference type="EMBL" id="ML220131">
    <property type="protein sequence ID" value="TGZ79481.1"/>
    <property type="molecule type" value="Genomic_DNA"/>
</dbReference>
<evidence type="ECO:0000313" key="12">
    <source>
        <dbReference type="EMBL" id="TGZ79481.1"/>
    </source>
</evidence>
<feature type="transmembrane region" description="Helical" evidence="10">
    <location>
        <begin position="21"/>
        <end position="39"/>
    </location>
</feature>
<dbReference type="AlphaFoldDB" id="A0A4S2MQH6"/>
<feature type="region of interest" description="Disordered" evidence="11">
    <location>
        <begin position="755"/>
        <end position="796"/>
    </location>
</feature>
<dbReference type="OrthoDB" id="9999863at2759"/>
<dbReference type="PIRSF" id="PIRSF002450">
    <property type="entry name" value="K+_transpter_TRK"/>
    <property type="match status" value="1"/>
</dbReference>
<feature type="region of interest" description="Disordered" evidence="11">
    <location>
        <begin position="260"/>
        <end position="300"/>
    </location>
</feature>
<keyword evidence="3 10" id="KW-0813">Transport</keyword>
<feature type="compositionally biased region" description="Polar residues" evidence="11">
    <location>
        <begin position="202"/>
        <end position="212"/>
    </location>
</feature>
<keyword evidence="5 10" id="KW-0812">Transmembrane</keyword>
<gene>
    <name evidence="12" type="ORF">EX30DRAFT_333334</name>
</gene>
<dbReference type="GO" id="GO:0140107">
    <property type="term" value="F:high-affinity potassium ion transmembrane transporter activity"/>
    <property type="evidence" value="ECO:0007669"/>
    <property type="project" value="TreeGrafter"/>
</dbReference>
<comment type="subcellular location">
    <subcellularLocation>
        <location evidence="1">Membrane</location>
        <topology evidence="1">Multi-pass membrane protein</topology>
    </subcellularLocation>
</comment>
<evidence type="ECO:0000256" key="5">
    <source>
        <dbReference type="ARBA" id="ARBA00022692"/>
    </source>
</evidence>
<evidence type="ECO:0000256" key="3">
    <source>
        <dbReference type="ARBA" id="ARBA00022448"/>
    </source>
</evidence>
<keyword evidence="7 10" id="KW-1133">Transmembrane helix</keyword>
<feature type="region of interest" description="Disordered" evidence="11">
    <location>
        <begin position="117"/>
        <end position="219"/>
    </location>
</feature>
<name>A0A4S2MQH6_9PEZI</name>
<feature type="transmembrane region" description="Helical" evidence="10">
    <location>
        <begin position="596"/>
        <end position="613"/>
    </location>
</feature>
<dbReference type="InParanoid" id="A0A4S2MQH6"/>
<feature type="compositionally biased region" description="Polar residues" evidence="11">
    <location>
        <begin position="172"/>
        <end position="188"/>
    </location>
</feature>
<feature type="transmembrane region" description="Helical" evidence="10">
    <location>
        <begin position="679"/>
        <end position="701"/>
    </location>
</feature>
<accession>A0A4S2MQH6</accession>
<keyword evidence="8 10" id="KW-0406">Ion transport</keyword>
<evidence type="ECO:0000256" key="9">
    <source>
        <dbReference type="ARBA" id="ARBA00023136"/>
    </source>
</evidence>
<comment type="similarity">
    <text evidence="2 10">Belongs to the TrkH potassium transport family.</text>
</comment>
<feature type="transmembrane region" description="Helical" evidence="10">
    <location>
        <begin position="655"/>
        <end position="673"/>
    </location>
</feature>
<evidence type="ECO:0000256" key="2">
    <source>
        <dbReference type="ARBA" id="ARBA00009137"/>
    </source>
</evidence>
<organism evidence="12 13">
    <name type="scientific">Ascodesmis nigricans</name>
    <dbReference type="NCBI Taxonomy" id="341454"/>
    <lineage>
        <taxon>Eukaryota</taxon>
        <taxon>Fungi</taxon>
        <taxon>Dikarya</taxon>
        <taxon>Ascomycota</taxon>
        <taxon>Pezizomycotina</taxon>
        <taxon>Pezizomycetes</taxon>
        <taxon>Pezizales</taxon>
        <taxon>Ascodesmidaceae</taxon>
        <taxon>Ascodesmis</taxon>
    </lineage>
</organism>
<dbReference type="InterPro" id="IPR015958">
    <property type="entry name" value="Trk1_fungi"/>
</dbReference>
<keyword evidence="9 10" id="KW-0472">Membrane</keyword>
<dbReference type="GO" id="GO:0005886">
    <property type="term" value="C:plasma membrane"/>
    <property type="evidence" value="ECO:0007669"/>
    <property type="project" value="InterPro"/>
</dbReference>
<dbReference type="Pfam" id="PF02386">
    <property type="entry name" value="TrkH"/>
    <property type="match status" value="1"/>
</dbReference>
<reference evidence="12 13" key="1">
    <citation type="submission" date="2019-04" db="EMBL/GenBank/DDBJ databases">
        <title>Comparative genomics and transcriptomics to analyze fruiting body development in filamentous ascomycetes.</title>
        <authorList>
            <consortium name="DOE Joint Genome Institute"/>
            <person name="Lutkenhaus R."/>
            <person name="Traeger S."/>
            <person name="Breuer J."/>
            <person name="Kuo A."/>
            <person name="Lipzen A."/>
            <person name="Pangilinan J."/>
            <person name="Dilworth D."/>
            <person name="Sandor L."/>
            <person name="Poggeler S."/>
            <person name="Barry K."/>
            <person name="Grigoriev I.V."/>
            <person name="Nowrousian M."/>
        </authorList>
    </citation>
    <scope>NUCLEOTIDE SEQUENCE [LARGE SCALE GENOMIC DNA]</scope>
    <source>
        <strain evidence="12 13">CBS 389.68</strain>
    </source>
</reference>
<evidence type="ECO:0000313" key="13">
    <source>
        <dbReference type="Proteomes" id="UP000298138"/>
    </source>
</evidence>
<proteinExistence type="inferred from homology"/>
<protein>
    <recommendedName>
        <fullName evidence="10">Potassium transport protein</fullName>
    </recommendedName>
</protein>
<feature type="compositionally biased region" description="Polar residues" evidence="11">
    <location>
        <begin position="120"/>
        <end position="134"/>
    </location>
</feature>
<keyword evidence="4 10" id="KW-0633">Potassium transport</keyword>
<dbReference type="GO" id="GO:0030007">
    <property type="term" value="P:intracellular potassium ion homeostasis"/>
    <property type="evidence" value="ECO:0007669"/>
    <property type="project" value="UniProtKB-UniRule"/>
</dbReference>
<dbReference type="STRING" id="341454.A0A4S2MQH6"/>
<evidence type="ECO:0000256" key="7">
    <source>
        <dbReference type="ARBA" id="ARBA00022989"/>
    </source>
</evidence>
<dbReference type="NCBIfam" id="TIGR00934">
    <property type="entry name" value="2a38euk"/>
    <property type="match status" value="1"/>
</dbReference>
<dbReference type="InterPro" id="IPR003445">
    <property type="entry name" value="Cat_transpt"/>
</dbReference>
<evidence type="ECO:0000256" key="10">
    <source>
        <dbReference type="PIRNR" id="PIRNR002450"/>
    </source>
</evidence>
<dbReference type="InterPro" id="IPR051143">
    <property type="entry name" value="TrkH_K-transport"/>
</dbReference>
<evidence type="ECO:0000256" key="11">
    <source>
        <dbReference type="SAM" id="MobiDB-lite"/>
    </source>
</evidence>
<evidence type="ECO:0000256" key="1">
    <source>
        <dbReference type="ARBA" id="ARBA00004141"/>
    </source>
</evidence>
<feature type="compositionally biased region" description="Basic and acidic residues" evidence="11">
    <location>
        <begin position="135"/>
        <end position="157"/>
    </location>
</feature>
<evidence type="ECO:0000256" key="8">
    <source>
        <dbReference type="ARBA" id="ARBA00023065"/>
    </source>
</evidence>
<dbReference type="GO" id="GO:1990573">
    <property type="term" value="P:potassium ion import across plasma membrane"/>
    <property type="evidence" value="ECO:0007669"/>
    <property type="project" value="TreeGrafter"/>
</dbReference>
<keyword evidence="6 10" id="KW-0630">Potassium</keyword>
<feature type="transmembrane region" description="Helical" evidence="10">
    <location>
        <begin position="467"/>
        <end position="497"/>
    </location>
</feature>
<feature type="transmembrane region" description="Helical" evidence="10">
    <location>
        <begin position="76"/>
        <end position="101"/>
    </location>
</feature>
<dbReference type="Proteomes" id="UP000298138">
    <property type="component" value="Unassembled WGS sequence"/>
</dbReference>
<dbReference type="PANTHER" id="PTHR31064:SF30">
    <property type="entry name" value="HIGH-AFFINITY POTASSIUM TRANSPORT PROTEIN-RELATED"/>
    <property type="match status" value="1"/>
</dbReference>